<name>A0A6J8B483_MYTCO</name>
<feature type="transmembrane region" description="Helical" evidence="1">
    <location>
        <begin position="147"/>
        <end position="164"/>
    </location>
</feature>
<accession>A0A6J8B483</accession>
<gene>
    <name evidence="2" type="ORF">MCOR_14887</name>
</gene>
<dbReference type="EMBL" id="CACVKT020002587">
    <property type="protein sequence ID" value="CAC5378738.1"/>
    <property type="molecule type" value="Genomic_DNA"/>
</dbReference>
<dbReference type="Proteomes" id="UP000507470">
    <property type="component" value="Unassembled WGS sequence"/>
</dbReference>
<keyword evidence="3" id="KW-1185">Reference proteome</keyword>
<dbReference type="InterPro" id="IPR043502">
    <property type="entry name" value="DNA/RNA_pol_sf"/>
</dbReference>
<dbReference type="SUPFAM" id="SSF56672">
    <property type="entry name" value="DNA/RNA polymerases"/>
    <property type="match status" value="1"/>
</dbReference>
<reference evidence="2 3" key="1">
    <citation type="submission" date="2020-06" db="EMBL/GenBank/DDBJ databases">
        <authorList>
            <person name="Li R."/>
            <person name="Bekaert M."/>
        </authorList>
    </citation>
    <scope>NUCLEOTIDE SEQUENCE [LARGE SCALE GENOMIC DNA]</scope>
    <source>
        <strain evidence="3">wild</strain>
    </source>
</reference>
<protein>
    <submittedName>
        <fullName evidence="2">Uncharacterized protein</fullName>
    </submittedName>
</protein>
<evidence type="ECO:0000313" key="2">
    <source>
        <dbReference type="EMBL" id="CAC5378738.1"/>
    </source>
</evidence>
<keyword evidence="1" id="KW-0472">Membrane</keyword>
<keyword evidence="1" id="KW-0812">Transmembrane</keyword>
<keyword evidence="1" id="KW-1133">Transmembrane helix</keyword>
<organism evidence="2 3">
    <name type="scientific">Mytilus coruscus</name>
    <name type="common">Sea mussel</name>
    <dbReference type="NCBI Taxonomy" id="42192"/>
    <lineage>
        <taxon>Eukaryota</taxon>
        <taxon>Metazoa</taxon>
        <taxon>Spiralia</taxon>
        <taxon>Lophotrochozoa</taxon>
        <taxon>Mollusca</taxon>
        <taxon>Bivalvia</taxon>
        <taxon>Autobranchia</taxon>
        <taxon>Pteriomorphia</taxon>
        <taxon>Mytilida</taxon>
        <taxon>Mytiloidea</taxon>
        <taxon>Mytilidae</taxon>
        <taxon>Mytilinae</taxon>
        <taxon>Mytilus</taxon>
    </lineage>
</organism>
<dbReference type="AlphaFoldDB" id="A0A6J8B483"/>
<evidence type="ECO:0000256" key="1">
    <source>
        <dbReference type="SAM" id="Phobius"/>
    </source>
</evidence>
<sequence>MIKFDGSQSDIKVTKVFKSVINVTDTNQTLSECKTLDLQKMIDKYSDIFVQNGHLGKCSLLQHKIEVHEGTRPTRQRAYKVGPKQKDVLESMTEDMLENDIFEELLWGAPSFLIAKKNKGIVLWSTLELIKQTFNHCGRSLRKSRDCFIILFFLAGPTVSFFLVRD</sequence>
<proteinExistence type="predicted"/>
<evidence type="ECO:0000313" key="3">
    <source>
        <dbReference type="Proteomes" id="UP000507470"/>
    </source>
</evidence>
<dbReference type="Gene3D" id="3.10.10.10">
    <property type="entry name" value="HIV Type 1 Reverse Transcriptase, subunit A, domain 1"/>
    <property type="match status" value="1"/>
</dbReference>
<dbReference type="OrthoDB" id="8041546at2759"/>